<evidence type="ECO:0000313" key="1">
    <source>
        <dbReference type="EMBL" id="EQC57071.1"/>
    </source>
</evidence>
<reference evidence="1 2" key="1">
    <citation type="journal article" date="2013" name="ISME J.">
        <title>Multifactorial diversity sustains microbial community stability.</title>
        <authorList>
            <person name="Erkus O."/>
            <person name="de Jager V.C."/>
            <person name="Spus M."/>
            <person name="van Alen-Boerrigter I.J."/>
            <person name="van Rijswijck I.M."/>
            <person name="Hazelwood L."/>
            <person name="Janssen P.W."/>
            <person name="van Hijum S.A."/>
            <person name="Kleerebezem M."/>
            <person name="Smid E.J."/>
        </authorList>
    </citation>
    <scope>NUCLEOTIDE SEQUENCE [LARGE SCALE GENOMIC DNA]</scope>
    <source>
        <strain evidence="1 2">TIFN6</strain>
    </source>
</reference>
<organism evidence="1 2">
    <name type="scientific">Lactococcus cremoris subsp. cremoris TIFN6</name>
    <dbReference type="NCBI Taxonomy" id="1234876"/>
    <lineage>
        <taxon>Bacteria</taxon>
        <taxon>Bacillati</taxon>
        <taxon>Bacillota</taxon>
        <taxon>Bacilli</taxon>
        <taxon>Lactobacillales</taxon>
        <taxon>Streptococcaceae</taxon>
        <taxon>Lactococcus</taxon>
        <taxon>Lactococcus cremoris subsp. cremoris</taxon>
    </lineage>
</organism>
<name>T0SF40_LACLC</name>
<dbReference type="EMBL" id="ATBB01000209">
    <property type="protein sequence ID" value="EQC57071.1"/>
    <property type="molecule type" value="Genomic_DNA"/>
</dbReference>
<dbReference type="PATRIC" id="fig|1234876.3.peg.960"/>
<dbReference type="AlphaFoldDB" id="T0SF40"/>
<sequence>ISMKITDLQKLDQNIIKFLAEHRGIDRAIKGRNLAQTLDIDFRTLQSRIECLHKQGCAIGSIDNGYFIPMNEEERRAGIIKKQRTGIAINNAVNGYTLAELDWIDQLFEEVDH</sequence>
<proteinExistence type="predicted"/>
<evidence type="ECO:0000313" key="2">
    <source>
        <dbReference type="Proteomes" id="UP000015854"/>
    </source>
</evidence>
<dbReference type="InterPro" id="IPR036388">
    <property type="entry name" value="WH-like_DNA-bd_sf"/>
</dbReference>
<dbReference type="Gene3D" id="1.10.10.10">
    <property type="entry name" value="Winged helix-like DNA-binding domain superfamily/Winged helix DNA-binding domain"/>
    <property type="match status" value="1"/>
</dbReference>
<gene>
    <name evidence="1" type="ORF">LLT6_12410</name>
</gene>
<evidence type="ECO:0008006" key="3">
    <source>
        <dbReference type="Google" id="ProtNLM"/>
    </source>
</evidence>
<dbReference type="Proteomes" id="UP000015854">
    <property type="component" value="Unassembled WGS sequence"/>
</dbReference>
<protein>
    <recommendedName>
        <fullName evidence="3">HTH domain-containing protein</fullName>
    </recommendedName>
</protein>
<accession>T0SF40</accession>
<feature type="non-terminal residue" evidence="1">
    <location>
        <position position="1"/>
    </location>
</feature>
<comment type="caution">
    <text evidence="1">The sequence shown here is derived from an EMBL/GenBank/DDBJ whole genome shotgun (WGS) entry which is preliminary data.</text>
</comment>